<dbReference type="EMBL" id="MTKO01000066">
    <property type="protein sequence ID" value="RWX46350.1"/>
    <property type="molecule type" value="Genomic_DNA"/>
</dbReference>
<organism evidence="5 6">
    <name type="scientific">Candidatus Electrothrix aarhusensis</name>
    <dbReference type="NCBI Taxonomy" id="1859131"/>
    <lineage>
        <taxon>Bacteria</taxon>
        <taxon>Pseudomonadati</taxon>
        <taxon>Thermodesulfobacteriota</taxon>
        <taxon>Desulfobulbia</taxon>
        <taxon>Desulfobulbales</taxon>
        <taxon>Desulfobulbaceae</taxon>
        <taxon>Candidatus Electrothrix</taxon>
    </lineage>
</organism>
<accession>A0A444J083</accession>
<name>A0A444J083_9BACT</name>
<feature type="domain" description="Type I restriction modification DNA specificity" evidence="4">
    <location>
        <begin position="37"/>
        <end position="203"/>
    </location>
</feature>
<proteinExistence type="inferred from homology"/>
<reference evidence="5 6" key="1">
    <citation type="submission" date="2017-01" db="EMBL/GenBank/DDBJ databases">
        <title>The cable genome- insights into the physiology and evolution of filamentous bacteria capable of sulfide oxidation via long distance electron transfer.</title>
        <authorList>
            <person name="Schreiber L."/>
            <person name="Bjerg J.T."/>
            <person name="Boggild A."/>
            <person name="Van De Vossenberg J."/>
            <person name="Meysman F."/>
            <person name="Nielsen L.P."/>
            <person name="Schramm A."/>
            <person name="Kjeldsen K.U."/>
        </authorList>
    </citation>
    <scope>NUCLEOTIDE SEQUENCE [LARGE SCALE GENOMIC DNA]</scope>
    <source>
        <strain evidence="5">MCF</strain>
    </source>
</reference>
<comment type="caution">
    <text evidence="5">The sequence shown here is derived from an EMBL/GenBank/DDBJ whole genome shotgun (WGS) entry which is preliminary data.</text>
</comment>
<dbReference type="Gene3D" id="3.90.220.20">
    <property type="entry name" value="DNA methylase specificity domains"/>
    <property type="match status" value="1"/>
</dbReference>
<comment type="similarity">
    <text evidence="1">Belongs to the type-I restriction system S methylase family.</text>
</comment>
<evidence type="ECO:0000256" key="3">
    <source>
        <dbReference type="ARBA" id="ARBA00023125"/>
    </source>
</evidence>
<dbReference type="Pfam" id="PF01420">
    <property type="entry name" value="Methylase_S"/>
    <property type="match status" value="1"/>
</dbReference>
<dbReference type="InterPro" id="IPR052021">
    <property type="entry name" value="Type-I_RS_S_subunit"/>
</dbReference>
<dbReference type="GO" id="GO:0009307">
    <property type="term" value="P:DNA restriction-modification system"/>
    <property type="evidence" value="ECO:0007669"/>
    <property type="project" value="UniProtKB-KW"/>
</dbReference>
<dbReference type="PANTHER" id="PTHR30408:SF12">
    <property type="entry name" value="TYPE I RESTRICTION ENZYME MJAVIII SPECIFICITY SUBUNIT"/>
    <property type="match status" value="1"/>
</dbReference>
<feature type="non-terminal residue" evidence="5">
    <location>
        <position position="1"/>
    </location>
</feature>
<dbReference type="SUPFAM" id="SSF116734">
    <property type="entry name" value="DNA methylase specificity domain"/>
    <property type="match status" value="1"/>
</dbReference>
<evidence type="ECO:0000259" key="4">
    <source>
        <dbReference type="Pfam" id="PF01420"/>
    </source>
</evidence>
<dbReference type="Proteomes" id="UP000287853">
    <property type="component" value="Unassembled WGS sequence"/>
</dbReference>
<dbReference type="GO" id="GO:0003677">
    <property type="term" value="F:DNA binding"/>
    <property type="evidence" value="ECO:0007669"/>
    <property type="project" value="UniProtKB-KW"/>
</dbReference>
<keyword evidence="5" id="KW-0378">Hydrolase</keyword>
<sequence>VSAAPGGTLLKESILNNLFTLDSNNAAKWKHKIGIKKFEQCKFSDICIESMFGPRFSSKLYNANGNIASLRTTDLNNDGDINLSTMPRAIVGNKNFIEHYLKVGDLVISRSGTCGIAAVFDGYEDIPVVPAAFLIRFRLKNNINPHYLKLFFNSRIGRRMSAKIANGAVQKNLTSKALLKLNIPMPNFNTQNKIVRMIDDLKIKAIEDHLLFCGNLQKSLANQIF</sequence>
<dbReference type="InterPro" id="IPR000055">
    <property type="entry name" value="Restrct_endonuc_typeI_TRD"/>
</dbReference>
<gene>
    <name evidence="5" type="ORF">H206_03850</name>
</gene>
<dbReference type="AlphaFoldDB" id="A0A444J083"/>
<keyword evidence="2" id="KW-0680">Restriction system</keyword>
<evidence type="ECO:0000313" key="5">
    <source>
        <dbReference type="EMBL" id="RWX46350.1"/>
    </source>
</evidence>
<evidence type="ECO:0000256" key="2">
    <source>
        <dbReference type="ARBA" id="ARBA00022747"/>
    </source>
</evidence>
<evidence type="ECO:0000256" key="1">
    <source>
        <dbReference type="ARBA" id="ARBA00010923"/>
    </source>
</evidence>
<evidence type="ECO:0000313" key="6">
    <source>
        <dbReference type="Proteomes" id="UP000287853"/>
    </source>
</evidence>
<keyword evidence="6" id="KW-1185">Reference proteome</keyword>
<dbReference type="EC" id="3.1.21.3" evidence="5"/>
<keyword evidence="3" id="KW-0238">DNA-binding</keyword>
<dbReference type="GO" id="GO:0009035">
    <property type="term" value="F:type I site-specific deoxyribonuclease activity"/>
    <property type="evidence" value="ECO:0007669"/>
    <property type="project" value="UniProtKB-EC"/>
</dbReference>
<dbReference type="InterPro" id="IPR044946">
    <property type="entry name" value="Restrct_endonuc_typeI_TRD_sf"/>
</dbReference>
<protein>
    <submittedName>
        <fullName evidence="5">Type I restriction modification DNA specificity domain-containing protein</fullName>
        <ecNumber evidence="5">3.1.21.3</ecNumber>
    </submittedName>
</protein>
<dbReference type="PANTHER" id="PTHR30408">
    <property type="entry name" value="TYPE-1 RESTRICTION ENZYME ECOKI SPECIFICITY PROTEIN"/>
    <property type="match status" value="1"/>
</dbReference>